<accession>A0AAV0XKB0</accession>
<reference evidence="2 3" key="1">
    <citation type="submission" date="2023-01" db="EMBL/GenBank/DDBJ databases">
        <authorList>
            <person name="Whitehead M."/>
        </authorList>
    </citation>
    <scope>NUCLEOTIDE SEQUENCE [LARGE SCALE GENOMIC DNA]</scope>
</reference>
<gene>
    <name evidence="2" type="ORF">MEUPH1_LOCUS22292</name>
</gene>
<dbReference type="Proteomes" id="UP001160148">
    <property type="component" value="Unassembled WGS sequence"/>
</dbReference>
<name>A0AAV0XKB0_9HEMI</name>
<feature type="compositionally biased region" description="Basic and acidic residues" evidence="1">
    <location>
        <begin position="43"/>
        <end position="59"/>
    </location>
</feature>
<dbReference type="AlphaFoldDB" id="A0AAV0XKB0"/>
<evidence type="ECO:0000313" key="2">
    <source>
        <dbReference type="EMBL" id="CAI6367871.1"/>
    </source>
</evidence>
<organism evidence="2 3">
    <name type="scientific">Macrosiphum euphorbiae</name>
    <name type="common">potato aphid</name>
    <dbReference type="NCBI Taxonomy" id="13131"/>
    <lineage>
        <taxon>Eukaryota</taxon>
        <taxon>Metazoa</taxon>
        <taxon>Ecdysozoa</taxon>
        <taxon>Arthropoda</taxon>
        <taxon>Hexapoda</taxon>
        <taxon>Insecta</taxon>
        <taxon>Pterygota</taxon>
        <taxon>Neoptera</taxon>
        <taxon>Paraneoptera</taxon>
        <taxon>Hemiptera</taxon>
        <taxon>Sternorrhyncha</taxon>
        <taxon>Aphidomorpha</taxon>
        <taxon>Aphidoidea</taxon>
        <taxon>Aphididae</taxon>
        <taxon>Macrosiphini</taxon>
        <taxon>Macrosiphum</taxon>
    </lineage>
</organism>
<evidence type="ECO:0000256" key="1">
    <source>
        <dbReference type="SAM" id="MobiDB-lite"/>
    </source>
</evidence>
<keyword evidence="3" id="KW-1185">Reference proteome</keyword>
<evidence type="ECO:0000313" key="3">
    <source>
        <dbReference type="Proteomes" id="UP001160148"/>
    </source>
</evidence>
<sequence>MSSGPWTNIQSICVELRLHGGENGEYVDMEFYSKRNRTVAGKMEKEKELKRMPNRDDKSSSLVQTRI</sequence>
<dbReference type="EMBL" id="CARXXK010000005">
    <property type="protein sequence ID" value="CAI6367871.1"/>
    <property type="molecule type" value="Genomic_DNA"/>
</dbReference>
<proteinExistence type="predicted"/>
<feature type="region of interest" description="Disordered" evidence="1">
    <location>
        <begin position="43"/>
        <end position="67"/>
    </location>
</feature>
<comment type="caution">
    <text evidence="2">The sequence shown here is derived from an EMBL/GenBank/DDBJ whole genome shotgun (WGS) entry which is preliminary data.</text>
</comment>
<protein>
    <submittedName>
        <fullName evidence="2">Uncharacterized protein</fullName>
    </submittedName>
</protein>